<organism evidence="4 5">
    <name type="scientific">Pleurodeles waltl</name>
    <name type="common">Iberian ribbed newt</name>
    <dbReference type="NCBI Taxonomy" id="8319"/>
    <lineage>
        <taxon>Eukaryota</taxon>
        <taxon>Metazoa</taxon>
        <taxon>Chordata</taxon>
        <taxon>Craniata</taxon>
        <taxon>Vertebrata</taxon>
        <taxon>Euteleostomi</taxon>
        <taxon>Amphibia</taxon>
        <taxon>Batrachia</taxon>
        <taxon>Caudata</taxon>
        <taxon>Salamandroidea</taxon>
        <taxon>Salamandridae</taxon>
        <taxon>Pleurodelinae</taxon>
        <taxon>Pleurodeles</taxon>
    </lineage>
</organism>
<dbReference type="Pfam" id="PF13843">
    <property type="entry name" value="DDE_Tnp_1_7"/>
    <property type="match status" value="1"/>
</dbReference>
<dbReference type="AlphaFoldDB" id="A0AAV7NFR9"/>
<dbReference type="Pfam" id="PF13842">
    <property type="entry name" value="zf-Tnp_2"/>
    <property type="match status" value="1"/>
</dbReference>
<dbReference type="Proteomes" id="UP001066276">
    <property type="component" value="Chromosome 8"/>
</dbReference>
<feature type="domain" description="PiggyBac transposable element-derived protein 4 C-terminal zinc-finger" evidence="2">
    <location>
        <begin position="554"/>
        <end position="601"/>
    </location>
</feature>
<evidence type="ECO:0008006" key="6">
    <source>
        <dbReference type="Google" id="ProtNLM"/>
    </source>
</evidence>
<feature type="compositionally biased region" description="Polar residues" evidence="1">
    <location>
        <begin position="41"/>
        <end position="57"/>
    </location>
</feature>
<dbReference type="PANTHER" id="PTHR46599">
    <property type="entry name" value="PIGGYBAC TRANSPOSABLE ELEMENT-DERIVED PROTEIN 4"/>
    <property type="match status" value="1"/>
</dbReference>
<evidence type="ECO:0000259" key="2">
    <source>
        <dbReference type="Pfam" id="PF13842"/>
    </source>
</evidence>
<gene>
    <name evidence="4" type="ORF">NDU88_002564</name>
</gene>
<feature type="domain" description="PiggyBac transposable element-derived protein" evidence="3">
    <location>
        <begin position="129"/>
        <end position="498"/>
    </location>
</feature>
<dbReference type="InterPro" id="IPR032718">
    <property type="entry name" value="PGBD4_Znf_C"/>
</dbReference>
<name>A0AAV7NFR9_PLEWA</name>
<dbReference type="PANTHER" id="PTHR46599:SF3">
    <property type="entry name" value="PIGGYBAC TRANSPOSABLE ELEMENT-DERIVED PROTEIN 4"/>
    <property type="match status" value="1"/>
</dbReference>
<evidence type="ECO:0000256" key="1">
    <source>
        <dbReference type="SAM" id="MobiDB-lite"/>
    </source>
</evidence>
<comment type="caution">
    <text evidence="4">The sequence shown here is derived from an EMBL/GenBank/DDBJ whole genome shotgun (WGS) entry which is preliminary data.</text>
</comment>
<reference evidence="4" key="1">
    <citation type="journal article" date="2022" name="bioRxiv">
        <title>Sequencing and chromosome-scale assembly of the giantPleurodeles waltlgenome.</title>
        <authorList>
            <person name="Brown T."/>
            <person name="Elewa A."/>
            <person name="Iarovenko S."/>
            <person name="Subramanian E."/>
            <person name="Araus A.J."/>
            <person name="Petzold A."/>
            <person name="Susuki M."/>
            <person name="Suzuki K.-i.T."/>
            <person name="Hayashi T."/>
            <person name="Toyoda A."/>
            <person name="Oliveira C."/>
            <person name="Osipova E."/>
            <person name="Leigh N.D."/>
            <person name="Simon A."/>
            <person name="Yun M.H."/>
        </authorList>
    </citation>
    <scope>NUCLEOTIDE SEQUENCE</scope>
    <source>
        <strain evidence="4">20211129_DDA</strain>
        <tissue evidence="4">Liver</tissue>
    </source>
</reference>
<feature type="compositionally biased region" description="Acidic residues" evidence="1">
    <location>
        <begin position="22"/>
        <end position="36"/>
    </location>
</feature>
<proteinExistence type="predicted"/>
<protein>
    <recommendedName>
        <fullName evidence="6">PiggyBac transposable element-derived protein domain-containing protein</fullName>
    </recommendedName>
</protein>
<dbReference type="EMBL" id="JANPWB010000012">
    <property type="protein sequence ID" value="KAJ1114326.1"/>
    <property type="molecule type" value="Genomic_DNA"/>
</dbReference>
<sequence>MTADQALTRVLEDSSDVGSETETADTETASEGEDNGADSGSDFSVSGVPSDNTSSSEFEGDNDDIRAVPSQAHSGQRDHIGLAEPREHVLAPASTERVLSWQPPCLVPPQIPPFTGDAGCKVDTANFLPVDYIYLFLDVDYLQKVVQQTNLHADQFLRERGGTLGPRSRARQWTPTSLAELKIFLGLTFKMGLVQKSTLQSYWMTCTVWVAPIFAPYMRRDRFLLLQRTLHFNYNSAALPRDHPDHDRLFKIRPVVEHFSVRFPEIYTPGKNIAVDASLILYKGRLLFRQYIASKRARYGIKLYMLCESSTGYVYSLRVYTGKDSTLNPVGCPPALGVTGKIVWELVQPLLHKGYNLYVDNFYTGVELFSELYKAGTVACVTVRCNCKGFPWELVCKKLQKSQSTALRSNELLAVKFLDRRDVYVLTTIHDESTSPITVWGQMAEVHKPIFILDYNKYMGGVDKNDQVLQPYNACRKTRTWYKKLFTHLIQMATYNAYVVYRQTTTGRLMTFLDFQLSVIESLTAVTEEAAASTSYVLEDVARLQERHFADRIPKTPKKDRPCRHCKVCSKHGKRQESRYYCPQCPSQPGLCIPTCFTLYHTKAKFWEID</sequence>
<keyword evidence="5" id="KW-1185">Reference proteome</keyword>
<feature type="region of interest" description="Disordered" evidence="1">
    <location>
        <begin position="1"/>
        <end position="78"/>
    </location>
</feature>
<evidence type="ECO:0000313" key="5">
    <source>
        <dbReference type="Proteomes" id="UP001066276"/>
    </source>
</evidence>
<evidence type="ECO:0000313" key="4">
    <source>
        <dbReference type="EMBL" id="KAJ1114326.1"/>
    </source>
</evidence>
<accession>A0AAV7NFR9</accession>
<dbReference type="InterPro" id="IPR029526">
    <property type="entry name" value="PGBD"/>
</dbReference>
<evidence type="ECO:0000259" key="3">
    <source>
        <dbReference type="Pfam" id="PF13843"/>
    </source>
</evidence>